<gene>
    <name evidence="1" type="ORF">F5148DRAFT_980089</name>
</gene>
<proteinExistence type="predicted"/>
<protein>
    <submittedName>
        <fullName evidence="1">Uncharacterized protein</fullName>
    </submittedName>
</protein>
<name>A0ACC0UAT3_9AGAM</name>
<dbReference type="Proteomes" id="UP001207468">
    <property type="component" value="Unassembled WGS sequence"/>
</dbReference>
<evidence type="ECO:0000313" key="1">
    <source>
        <dbReference type="EMBL" id="KAI9508254.1"/>
    </source>
</evidence>
<comment type="caution">
    <text evidence="1">The sequence shown here is derived from an EMBL/GenBank/DDBJ whole genome shotgun (WGS) entry which is preliminary data.</text>
</comment>
<keyword evidence="2" id="KW-1185">Reference proteome</keyword>
<evidence type="ECO:0000313" key="2">
    <source>
        <dbReference type="Proteomes" id="UP001207468"/>
    </source>
</evidence>
<dbReference type="EMBL" id="JAGFNK010000097">
    <property type="protein sequence ID" value="KAI9508254.1"/>
    <property type="molecule type" value="Genomic_DNA"/>
</dbReference>
<reference evidence="1" key="1">
    <citation type="submission" date="2021-03" db="EMBL/GenBank/DDBJ databases">
        <title>Evolutionary priming and transition to the ectomycorrhizal habit in an iconic lineage of mushroom-forming fungi: is preadaptation a requirement?</title>
        <authorList>
            <consortium name="DOE Joint Genome Institute"/>
            <person name="Looney B.P."/>
            <person name="Miyauchi S."/>
            <person name="Morin E."/>
            <person name="Drula E."/>
            <person name="Courty P.E."/>
            <person name="Chicoki N."/>
            <person name="Fauchery L."/>
            <person name="Kohler A."/>
            <person name="Kuo A."/>
            <person name="LaButti K."/>
            <person name="Pangilinan J."/>
            <person name="Lipzen A."/>
            <person name="Riley R."/>
            <person name="Andreopoulos W."/>
            <person name="He G."/>
            <person name="Johnson J."/>
            <person name="Barry K.W."/>
            <person name="Grigoriev I.V."/>
            <person name="Nagy L."/>
            <person name="Hibbett D."/>
            <person name="Henrissat B."/>
            <person name="Matheny P.B."/>
            <person name="Labbe J."/>
            <person name="Martin A.F."/>
        </authorList>
    </citation>
    <scope>NUCLEOTIDE SEQUENCE</scope>
    <source>
        <strain evidence="1">BPL698</strain>
    </source>
</reference>
<sequence>MPIWVTETLFGCSTFGYICHDVKQNQLVYLKNFWHTNLPGIEKEGDIYCDLKNAKVHHIPELGQAGDMLSTLEHPPDVQSTRTQEYVRGGACKFIWCPSTPHVK</sequence>
<organism evidence="1 2">
    <name type="scientific">Russula earlei</name>
    <dbReference type="NCBI Taxonomy" id="71964"/>
    <lineage>
        <taxon>Eukaryota</taxon>
        <taxon>Fungi</taxon>
        <taxon>Dikarya</taxon>
        <taxon>Basidiomycota</taxon>
        <taxon>Agaricomycotina</taxon>
        <taxon>Agaricomycetes</taxon>
        <taxon>Russulales</taxon>
        <taxon>Russulaceae</taxon>
        <taxon>Russula</taxon>
    </lineage>
</organism>
<accession>A0ACC0UAT3</accession>